<proteinExistence type="predicted"/>
<reference evidence="2" key="1">
    <citation type="journal article" date="2021" name="Mol. Ecol. Resour.">
        <title>Phylogenomic analyses of the genus Drosophila reveals genomic signals of climate adaptation.</title>
        <authorList>
            <person name="Li F."/>
            <person name="Rane R.V."/>
            <person name="Luria V."/>
            <person name="Xiong Z."/>
            <person name="Chen J."/>
            <person name="Li Z."/>
            <person name="Catullo R.A."/>
            <person name="Griffin P.C."/>
            <person name="Schiffer M."/>
            <person name="Pearce S."/>
            <person name="Lee S.F."/>
            <person name="McElroy K."/>
            <person name="Stocker A."/>
            <person name="Shirriffs J."/>
            <person name="Cockerell F."/>
            <person name="Coppin C."/>
            <person name="Sgro C.M."/>
            <person name="Karger A."/>
            <person name="Cain J.W."/>
            <person name="Weber J.A."/>
            <person name="Santpere G."/>
            <person name="Kirschner M.W."/>
            <person name="Hoffmann A.A."/>
            <person name="Oakeshott J.G."/>
            <person name="Zhang G."/>
        </authorList>
    </citation>
    <scope>NUCLEOTIDE SEQUENCE</scope>
    <source>
        <strain evidence="2">BGI-SZ-2011g</strain>
    </source>
</reference>
<feature type="non-terminal residue" evidence="2">
    <location>
        <position position="1"/>
    </location>
</feature>
<dbReference type="EMBL" id="JAJJHW010000824">
    <property type="protein sequence ID" value="KAH8381469.1"/>
    <property type="molecule type" value="Genomic_DNA"/>
</dbReference>
<name>A0AAD4K878_9MUSC</name>
<dbReference type="AlphaFoldDB" id="A0AAD4K878"/>
<keyword evidence="3" id="KW-1185">Reference proteome</keyword>
<evidence type="ECO:0000313" key="3">
    <source>
        <dbReference type="Proteomes" id="UP001200034"/>
    </source>
</evidence>
<sequence length="76" mass="8720">QEEKEQKAKEQLEEEHALRNDEAKPSKEDEEKHELNFSDVELELPQRPRSLGSNAIQESADYVLQLLHAYAAAFGL</sequence>
<evidence type="ECO:0000256" key="1">
    <source>
        <dbReference type="SAM" id="MobiDB-lite"/>
    </source>
</evidence>
<dbReference type="Proteomes" id="UP001200034">
    <property type="component" value="Unassembled WGS sequence"/>
</dbReference>
<comment type="caution">
    <text evidence="2">The sequence shown here is derived from an EMBL/GenBank/DDBJ whole genome shotgun (WGS) entry which is preliminary data.</text>
</comment>
<accession>A0AAD4K878</accession>
<gene>
    <name evidence="2" type="ORF">KR093_005393</name>
</gene>
<feature type="region of interest" description="Disordered" evidence="1">
    <location>
        <begin position="1"/>
        <end position="36"/>
    </location>
</feature>
<evidence type="ECO:0000313" key="2">
    <source>
        <dbReference type="EMBL" id="KAH8381469.1"/>
    </source>
</evidence>
<organism evidence="2 3">
    <name type="scientific">Drosophila rubida</name>
    <dbReference type="NCBI Taxonomy" id="30044"/>
    <lineage>
        <taxon>Eukaryota</taxon>
        <taxon>Metazoa</taxon>
        <taxon>Ecdysozoa</taxon>
        <taxon>Arthropoda</taxon>
        <taxon>Hexapoda</taxon>
        <taxon>Insecta</taxon>
        <taxon>Pterygota</taxon>
        <taxon>Neoptera</taxon>
        <taxon>Endopterygota</taxon>
        <taxon>Diptera</taxon>
        <taxon>Brachycera</taxon>
        <taxon>Muscomorpha</taxon>
        <taxon>Ephydroidea</taxon>
        <taxon>Drosophilidae</taxon>
        <taxon>Drosophila</taxon>
    </lineage>
</organism>
<protein>
    <submittedName>
        <fullName evidence="2">Uncharacterized protein</fullName>
    </submittedName>
</protein>